<reference evidence="1 2" key="1">
    <citation type="journal article" date="2016" name="Nat. Commun.">
        <title>Thousands of microbial genomes shed light on interconnected biogeochemical processes in an aquifer system.</title>
        <authorList>
            <person name="Anantharaman K."/>
            <person name="Brown C.T."/>
            <person name="Hug L.A."/>
            <person name="Sharon I."/>
            <person name="Castelle C.J."/>
            <person name="Probst A.J."/>
            <person name="Thomas B.C."/>
            <person name="Singh A."/>
            <person name="Wilkins M.J."/>
            <person name="Karaoz U."/>
            <person name="Brodie E.L."/>
            <person name="Williams K.H."/>
            <person name="Hubbard S.S."/>
            <person name="Banfield J.F."/>
        </authorList>
    </citation>
    <scope>NUCLEOTIDE SEQUENCE [LARGE SCALE GENOMIC DNA]</scope>
</reference>
<comment type="caution">
    <text evidence="1">The sequence shown here is derived from an EMBL/GenBank/DDBJ whole genome shotgun (WGS) entry which is preliminary data.</text>
</comment>
<protein>
    <submittedName>
        <fullName evidence="1">Uncharacterized protein</fullName>
    </submittedName>
</protein>
<dbReference type="EMBL" id="MFTJ01000015">
    <property type="protein sequence ID" value="OGI66204.1"/>
    <property type="molecule type" value="Genomic_DNA"/>
</dbReference>
<evidence type="ECO:0000313" key="2">
    <source>
        <dbReference type="Proteomes" id="UP000178700"/>
    </source>
</evidence>
<evidence type="ECO:0000313" key="1">
    <source>
        <dbReference type="EMBL" id="OGI66204.1"/>
    </source>
</evidence>
<proteinExistence type="predicted"/>
<dbReference type="Proteomes" id="UP000178700">
    <property type="component" value="Unassembled WGS sequence"/>
</dbReference>
<accession>A0A1F6V9G3</accession>
<name>A0A1F6V9G3_9BACT</name>
<dbReference type="AlphaFoldDB" id="A0A1F6V9G3"/>
<gene>
    <name evidence="1" type="ORF">A2642_03450</name>
</gene>
<sequence length="193" mass="22380">MSRERTIEDVSVGDISLVVKTLTEETRKRPKLVANLERFPRVLCEYLGASDYTKERLGEFYRLERWYFSDDLYGGDCIRYFSASKDKGAELLARKCRYATQLVKLFDFYLEKGVGKRFTHNYMMYDADVRADGKINTTGLQLVKGVGKRHDISMEDVVEIVADVRPAIREYYCAPGQKYSRNENVSFVDFGKK</sequence>
<organism evidence="1 2">
    <name type="scientific">Candidatus Nomurabacteria bacterium RIFCSPHIGHO2_01_FULL_39_10</name>
    <dbReference type="NCBI Taxonomy" id="1801733"/>
    <lineage>
        <taxon>Bacteria</taxon>
        <taxon>Candidatus Nomuraibacteriota</taxon>
    </lineage>
</organism>